<evidence type="ECO:0008006" key="10">
    <source>
        <dbReference type="Google" id="ProtNLM"/>
    </source>
</evidence>
<evidence type="ECO:0000256" key="2">
    <source>
        <dbReference type="ARBA" id="ARBA00022692"/>
    </source>
</evidence>
<dbReference type="SUPFAM" id="SSF53474">
    <property type="entry name" value="alpha/beta-Hydrolases"/>
    <property type="match status" value="1"/>
</dbReference>
<evidence type="ECO:0000313" key="8">
    <source>
        <dbReference type="EMBL" id="KAF2481921.1"/>
    </source>
</evidence>
<reference evidence="8" key="1">
    <citation type="journal article" date="2020" name="Stud. Mycol.">
        <title>101 Dothideomycetes genomes: a test case for predicting lifestyles and emergence of pathogens.</title>
        <authorList>
            <person name="Haridas S."/>
            <person name="Albert R."/>
            <person name="Binder M."/>
            <person name="Bloem J."/>
            <person name="Labutti K."/>
            <person name="Salamov A."/>
            <person name="Andreopoulos B."/>
            <person name="Baker S."/>
            <person name="Barry K."/>
            <person name="Bills G."/>
            <person name="Bluhm B."/>
            <person name="Cannon C."/>
            <person name="Castanera R."/>
            <person name="Culley D."/>
            <person name="Daum C."/>
            <person name="Ezra D."/>
            <person name="Gonzalez J."/>
            <person name="Henrissat B."/>
            <person name="Kuo A."/>
            <person name="Liang C."/>
            <person name="Lipzen A."/>
            <person name="Lutzoni F."/>
            <person name="Magnuson J."/>
            <person name="Mondo S."/>
            <person name="Nolan M."/>
            <person name="Ohm R."/>
            <person name="Pangilinan J."/>
            <person name="Park H.-J."/>
            <person name="Ramirez L."/>
            <person name="Alfaro M."/>
            <person name="Sun H."/>
            <person name="Tritt A."/>
            <person name="Yoshinaga Y."/>
            <person name="Zwiers L.-H."/>
            <person name="Turgeon B."/>
            <person name="Goodwin S."/>
            <person name="Spatafora J."/>
            <person name="Crous P."/>
            <person name="Grigoriev I."/>
        </authorList>
    </citation>
    <scope>NUCLEOTIDE SEQUENCE</scope>
    <source>
        <strain evidence="8">CBS 113389</strain>
    </source>
</reference>
<dbReference type="InterPro" id="IPR008547">
    <property type="entry name" value="DUF829_TMEM53"/>
</dbReference>
<keyword evidence="5" id="KW-0539">Nucleus</keyword>
<evidence type="ECO:0000256" key="5">
    <source>
        <dbReference type="ARBA" id="ARBA00023242"/>
    </source>
</evidence>
<keyword evidence="4 7" id="KW-0472">Membrane</keyword>
<dbReference type="GeneID" id="54476546"/>
<gene>
    <name evidence="8" type="ORF">BDY17DRAFT_311544</name>
</gene>
<dbReference type="GO" id="GO:0005640">
    <property type="term" value="C:nuclear outer membrane"/>
    <property type="evidence" value="ECO:0007669"/>
    <property type="project" value="UniProtKB-SubCell"/>
</dbReference>
<accession>A0A6A6PQG3</accession>
<feature type="transmembrane region" description="Helical" evidence="7">
    <location>
        <begin position="174"/>
        <end position="192"/>
    </location>
</feature>
<evidence type="ECO:0000256" key="1">
    <source>
        <dbReference type="ARBA" id="ARBA00007387"/>
    </source>
</evidence>
<keyword evidence="3 7" id="KW-1133">Transmembrane helix</keyword>
<dbReference type="InterPro" id="IPR029058">
    <property type="entry name" value="AB_hydrolase_fold"/>
</dbReference>
<comment type="subcellular location">
    <subcellularLocation>
        <location evidence="6">Nucleus outer membrane</location>
        <topology evidence="6">Single-pass membrane protein</topology>
    </subcellularLocation>
</comment>
<evidence type="ECO:0000256" key="3">
    <source>
        <dbReference type="ARBA" id="ARBA00022989"/>
    </source>
</evidence>
<dbReference type="Proteomes" id="UP000799767">
    <property type="component" value="Unassembled WGS sequence"/>
</dbReference>
<dbReference type="OrthoDB" id="77878at2759"/>
<evidence type="ECO:0000256" key="4">
    <source>
        <dbReference type="ARBA" id="ARBA00023136"/>
    </source>
</evidence>
<dbReference type="PANTHER" id="PTHR12265">
    <property type="entry name" value="TRANSMEMBRANE PROTEIN 53"/>
    <property type="match status" value="1"/>
</dbReference>
<dbReference type="AlphaFoldDB" id="A0A6A6PQG3"/>
<sequence length="279" mass="30694">MAANTSLSSFTKLNDLVAIYRPANARPGAPDPGTPQLIVICSWLGAASKHITKYTDAYQQRYPYATLLLIRSTLASMIQRADIAPANEVLASFVRDKSDSRSKPPIVLHAFSNGGARNVASLIVDFRTTRTGSTFPFDALILDSCPGRADVSSVSRAITLSLPLSSWSRSAASWLIYLAVLLLMTITHLFKIEDTVSQLRRRLNDPDVVPTSVRRLYLYSKADEMVRWEDVSGHVEEARERGYERVQEVVFEGAAHCALMLKGGERYWGAVGGCISGKL</sequence>
<evidence type="ECO:0000313" key="9">
    <source>
        <dbReference type="Proteomes" id="UP000799767"/>
    </source>
</evidence>
<dbReference type="RefSeq" id="XP_033588491.1">
    <property type="nucleotide sequence ID" value="XM_033735544.1"/>
</dbReference>
<protein>
    <recommendedName>
        <fullName evidence="10">Indole-diterpene biosynthesis protein-like protein PaxU</fullName>
    </recommendedName>
</protein>
<name>A0A6A6PQG3_9PEZI</name>
<dbReference type="EMBL" id="MU001637">
    <property type="protein sequence ID" value="KAF2481921.1"/>
    <property type="molecule type" value="Genomic_DNA"/>
</dbReference>
<evidence type="ECO:0000256" key="6">
    <source>
        <dbReference type="ARBA" id="ARBA00034303"/>
    </source>
</evidence>
<organism evidence="8 9">
    <name type="scientific">Neohortaea acidophila</name>
    <dbReference type="NCBI Taxonomy" id="245834"/>
    <lineage>
        <taxon>Eukaryota</taxon>
        <taxon>Fungi</taxon>
        <taxon>Dikarya</taxon>
        <taxon>Ascomycota</taxon>
        <taxon>Pezizomycotina</taxon>
        <taxon>Dothideomycetes</taxon>
        <taxon>Dothideomycetidae</taxon>
        <taxon>Mycosphaerellales</taxon>
        <taxon>Teratosphaeriaceae</taxon>
        <taxon>Neohortaea</taxon>
    </lineage>
</organism>
<proteinExistence type="inferred from homology"/>
<keyword evidence="9" id="KW-1185">Reference proteome</keyword>
<evidence type="ECO:0000256" key="7">
    <source>
        <dbReference type="SAM" id="Phobius"/>
    </source>
</evidence>
<keyword evidence="2 7" id="KW-0812">Transmembrane</keyword>
<dbReference type="Pfam" id="PF05705">
    <property type="entry name" value="DUF829"/>
    <property type="match status" value="1"/>
</dbReference>
<comment type="similarity">
    <text evidence="1">Belongs to the TMEM53 family.</text>
</comment>
<dbReference type="PANTHER" id="PTHR12265:SF30">
    <property type="entry name" value="TRANSMEMBRANE PROTEIN 53"/>
    <property type="match status" value="1"/>
</dbReference>